<comment type="caution">
    <text evidence="3">The sequence shown here is derived from an EMBL/GenBank/DDBJ whole genome shotgun (WGS) entry which is preliminary data.</text>
</comment>
<proteinExistence type="predicted"/>
<dbReference type="AlphaFoldDB" id="K9HBC2"/>
<dbReference type="SUPFAM" id="SSF54631">
    <property type="entry name" value="CBS-domain pair"/>
    <property type="match status" value="1"/>
</dbReference>
<dbReference type="InterPro" id="IPR000644">
    <property type="entry name" value="CBS_dom"/>
</dbReference>
<feature type="domain" description="CBS" evidence="2">
    <location>
        <begin position="1"/>
        <end position="58"/>
    </location>
</feature>
<reference evidence="3 4" key="1">
    <citation type="journal article" date="2013" name="Genome Announc.">
        <title>Draft Genome Sequence of an Alphaproteobacterium, Caenispirillum salinarum AK4(T), Isolated from a Solar Saltern.</title>
        <authorList>
            <person name="Khatri I."/>
            <person name="Singh A."/>
            <person name="Korpole S."/>
            <person name="Pinnaka A.K."/>
            <person name="Subramanian S."/>
        </authorList>
    </citation>
    <scope>NUCLEOTIDE SEQUENCE [LARGE SCALE GENOMIC DNA]</scope>
    <source>
        <strain evidence="3 4">AK4</strain>
    </source>
</reference>
<evidence type="ECO:0000313" key="4">
    <source>
        <dbReference type="Proteomes" id="UP000009881"/>
    </source>
</evidence>
<dbReference type="OrthoDB" id="9812992at2"/>
<dbReference type="EMBL" id="ANHY01000040">
    <property type="protein sequence ID" value="EKV26056.1"/>
    <property type="molecule type" value="Genomic_DNA"/>
</dbReference>
<dbReference type="Proteomes" id="UP000009881">
    <property type="component" value="Unassembled WGS sequence"/>
</dbReference>
<dbReference type="PROSITE" id="PS51371">
    <property type="entry name" value="CBS"/>
    <property type="match status" value="1"/>
</dbReference>
<dbReference type="eggNOG" id="COG0517">
    <property type="taxonomic scope" value="Bacteria"/>
</dbReference>
<evidence type="ECO:0000259" key="2">
    <source>
        <dbReference type="PROSITE" id="PS51371"/>
    </source>
</evidence>
<dbReference type="RefSeq" id="WP_009542963.1">
    <property type="nucleotide sequence ID" value="NZ_ANHY01000040.1"/>
</dbReference>
<dbReference type="InterPro" id="IPR046342">
    <property type="entry name" value="CBS_dom_sf"/>
</dbReference>
<keyword evidence="1" id="KW-0129">CBS domain</keyword>
<sequence length="124" mass="13649">MEDRLAALVIPLSARIIDAAQAIRENKNRCVVAVADGKVVGVLSEGDIMKALLHGSDVHGPIADWVSHGFKFLREHDRRAAFDLMRKHGITLVPVVDEEFRLTDVVTLFEVLAHCDLRDEAPGA</sequence>
<dbReference type="CDD" id="cd02205">
    <property type="entry name" value="CBS_pair_SF"/>
    <property type="match status" value="1"/>
</dbReference>
<gene>
    <name evidence="3" type="ORF">C882_3343</name>
</gene>
<dbReference type="Pfam" id="PF00571">
    <property type="entry name" value="CBS"/>
    <property type="match status" value="2"/>
</dbReference>
<accession>K9HBC2</accession>
<organism evidence="3 4">
    <name type="scientific">Caenispirillum salinarum AK4</name>
    <dbReference type="NCBI Taxonomy" id="1238182"/>
    <lineage>
        <taxon>Bacteria</taxon>
        <taxon>Pseudomonadati</taxon>
        <taxon>Pseudomonadota</taxon>
        <taxon>Alphaproteobacteria</taxon>
        <taxon>Rhodospirillales</taxon>
        <taxon>Novispirillaceae</taxon>
        <taxon>Caenispirillum</taxon>
    </lineage>
</organism>
<dbReference type="SMART" id="SM00116">
    <property type="entry name" value="CBS"/>
    <property type="match status" value="2"/>
</dbReference>
<evidence type="ECO:0000256" key="1">
    <source>
        <dbReference type="PROSITE-ProRule" id="PRU00703"/>
    </source>
</evidence>
<name>K9HBC2_9PROT</name>
<dbReference type="STRING" id="1238182.C882_3343"/>
<evidence type="ECO:0000313" key="3">
    <source>
        <dbReference type="EMBL" id="EKV26056.1"/>
    </source>
</evidence>
<dbReference type="Gene3D" id="3.10.580.10">
    <property type="entry name" value="CBS-domain"/>
    <property type="match status" value="1"/>
</dbReference>
<keyword evidence="4" id="KW-1185">Reference proteome</keyword>
<protein>
    <recommendedName>
        <fullName evidence="2">CBS domain-containing protein</fullName>
    </recommendedName>
</protein>